<gene>
    <name evidence="1" type="ORF">SMRZ_LOCUS13015</name>
</gene>
<dbReference type="Proteomes" id="UP000277204">
    <property type="component" value="Unassembled WGS sequence"/>
</dbReference>
<reference evidence="1 2" key="1">
    <citation type="submission" date="2018-11" db="EMBL/GenBank/DDBJ databases">
        <authorList>
            <consortium name="Pathogen Informatics"/>
        </authorList>
    </citation>
    <scope>NUCLEOTIDE SEQUENCE [LARGE SCALE GENOMIC DNA]</scope>
    <source>
        <strain evidence="1 2">Zambia</strain>
    </source>
</reference>
<name>A0A183MAE0_9TREM</name>
<organism evidence="1 2">
    <name type="scientific">Schistosoma margrebowiei</name>
    <dbReference type="NCBI Taxonomy" id="48269"/>
    <lineage>
        <taxon>Eukaryota</taxon>
        <taxon>Metazoa</taxon>
        <taxon>Spiralia</taxon>
        <taxon>Lophotrochozoa</taxon>
        <taxon>Platyhelminthes</taxon>
        <taxon>Trematoda</taxon>
        <taxon>Digenea</taxon>
        <taxon>Strigeidida</taxon>
        <taxon>Schistosomatoidea</taxon>
        <taxon>Schistosomatidae</taxon>
        <taxon>Schistosoma</taxon>
    </lineage>
</organism>
<dbReference type="STRING" id="48269.A0A183MAE0"/>
<dbReference type="AlphaFoldDB" id="A0A183MAE0"/>
<sequence length="123" mass="13885">MKIAASWSSEFGLRLTGSHTLLIGIMNLDLELQEPNNDAVNNCFNLCNKCLSSSLNSILNPSDGKYLDQPLALSLALALPIEEATNVVRNFVAHNKHTPKKIMARIFQFNFFCFFFLVFQQFI</sequence>
<evidence type="ECO:0000313" key="1">
    <source>
        <dbReference type="EMBL" id="VDP03437.1"/>
    </source>
</evidence>
<protein>
    <submittedName>
        <fullName evidence="1">Uncharacterized protein</fullName>
    </submittedName>
</protein>
<evidence type="ECO:0000313" key="2">
    <source>
        <dbReference type="Proteomes" id="UP000277204"/>
    </source>
</evidence>
<dbReference type="EMBL" id="UZAI01008942">
    <property type="protein sequence ID" value="VDP03437.1"/>
    <property type="molecule type" value="Genomic_DNA"/>
</dbReference>
<keyword evidence="2" id="KW-1185">Reference proteome</keyword>
<accession>A0A183MAE0</accession>
<proteinExistence type="predicted"/>